<dbReference type="KEGG" id="sus:Acid_4645"/>
<keyword evidence="2" id="KW-0808">Transferase</keyword>
<dbReference type="GO" id="GO:0016758">
    <property type="term" value="F:hexosyltransferase activity"/>
    <property type="evidence" value="ECO:0007669"/>
    <property type="project" value="UniProtKB-ARBA"/>
</dbReference>
<feature type="domain" description="Glycosyltransferase 2-like" evidence="1">
    <location>
        <begin position="4"/>
        <end position="109"/>
    </location>
</feature>
<dbReference type="eggNOG" id="COG1216">
    <property type="taxonomic scope" value="Bacteria"/>
</dbReference>
<accession>Q01XL1</accession>
<reference evidence="2" key="1">
    <citation type="submission" date="2006-10" db="EMBL/GenBank/DDBJ databases">
        <title>Complete sequence of Solibacter usitatus Ellin6076.</title>
        <authorList>
            <consortium name="US DOE Joint Genome Institute"/>
            <person name="Copeland A."/>
            <person name="Lucas S."/>
            <person name="Lapidus A."/>
            <person name="Barry K."/>
            <person name="Detter J.C."/>
            <person name="Glavina del Rio T."/>
            <person name="Hammon N."/>
            <person name="Israni S."/>
            <person name="Dalin E."/>
            <person name="Tice H."/>
            <person name="Pitluck S."/>
            <person name="Thompson L.S."/>
            <person name="Brettin T."/>
            <person name="Bruce D."/>
            <person name="Han C."/>
            <person name="Tapia R."/>
            <person name="Gilna P."/>
            <person name="Schmutz J."/>
            <person name="Larimer F."/>
            <person name="Land M."/>
            <person name="Hauser L."/>
            <person name="Kyrpides N."/>
            <person name="Mikhailova N."/>
            <person name="Janssen P.H."/>
            <person name="Kuske C.R."/>
            <person name="Richardson P."/>
        </authorList>
    </citation>
    <scope>NUCLEOTIDE SEQUENCE</scope>
    <source>
        <strain evidence="2">Ellin6076</strain>
    </source>
</reference>
<protein>
    <submittedName>
        <fullName evidence="2">Glycosyl transferase, family 2</fullName>
    </submittedName>
</protein>
<dbReference type="SUPFAM" id="SSF53448">
    <property type="entry name" value="Nucleotide-diphospho-sugar transferases"/>
    <property type="match status" value="1"/>
</dbReference>
<dbReference type="EMBL" id="CP000473">
    <property type="protein sequence ID" value="ABJ85604.1"/>
    <property type="molecule type" value="Genomic_DNA"/>
</dbReference>
<dbReference type="InterPro" id="IPR029044">
    <property type="entry name" value="Nucleotide-diphossugar_trans"/>
</dbReference>
<dbReference type="HOGENOM" id="CLU_025996_0_0_0"/>
<evidence type="ECO:0000313" key="2">
    <source>
        <dbReference type="EMBL" id="ABJ85604.1"/>
    </source>
</evidence>
<dbReference type="InParanoid" id="Q01XL1"/>
<dbReference type="OrthoDB" id="111731at2"/>
<dbReference type="AlphaFoldDB" id="Q01XL1"/>
<proteinExistence type="predicted"/>
<dbReference type="Gene3D" id="3.90.550.10">
    <property type="entry name" value="Spore Coat Polysaccharide Biosynthesis Protein SpsA, Chain A"/>
    <property type="match status" value="1"/>
</dbReference>
<dbReference type="STRING" id="234267.Acid_4645"/>
<organism evidence="2">
    <name type="scientific">Solibacter usitatus (strain Ellin6076)</name>
    <dbReference type="NCBI Taxonomy" id="234267"/>
    <lineage>
        <taxon>Bacteria</taxon>
        <taxon>Pseudomonadati</taxon>
        <taxon>Acidobacteriota</taxon>
        <taxon>Terriglobia</taxon>
        <taxon>Bryobacterales</taxon>
        <taxon>Solibacteraceae</taxon>
        <taxon>Candidatus Solibacter</taxon>
    </lineage>
</organism>
<dbReference type="PANTHER" id="PTHR22916">
    <property type="entry name" value="GLYCOSYLTRANSFERASE"/>
    <property type="match status" value="1"/>
</dbReference>
<dbReference type="PANTHER" id="PTHR22916:SF3">
    <property type="entry name" value="UDP-GLCNAC:BETAGAL BETA-1,3-N-ACETYLGLUCOSAMINYLTRANSFERASE-LIKE PROTEIN 1"/>
    <property type="match status" value="1"/>
</dbReference>
<dbReference type="Pfam" id="PF00535">
    <property type="entry name" value="Glycos_transf_2"/>
    <property type="match status" value="1"/>
</dbReference>
<dbReference type="InterPro" id="IPR001173">
    <property type="entry name" value="Glyco_trans_2-like"/>
</dbReference>
<dbReference type="CAZy" id="GT2">
    <property type="family name" value="Glycosyltransferase Family 2"/>
</dbReference>
<name>Q01XL1_SOLUE</name>
<sequence>MLVSILIPCYNAEPWIGEAIRSALDQDYANKEVIVVDDGSTDGSLEVIRGFGDRITFQPGPHAGANAARNRLTDLARGEWLQYLDADDYLLPQKLTSQVQMLGDAQGIVDVICSPVICHTINSGADRVLAINHADAALNFINWGMLQTTGLLFRRTAVLEVGGWKNDQPCCQEHELLLRLLVAGGRFITGSIPASVYRVHSEGTVSRRDPLRVIRIRMELTNRLVQYLDTIGNLTSAHRSALFVARMEAARSAYAKGDQQLAAQLYEKACEVRVEWPRGLAALPFSYRCALQILGFKRAEQLASLQRRWRSFGSPSFSQSQ</sequence>
<gene>
    <name evidence="2" type="ordered locus">Acid_4645</name>
</gene>
<evidence type="ECO:0000259" key="1">
    <source>
        <dbReference type="Pfam" id="PF00535"/>
    </source>
</evidence>